<evidence type="ECO:0000313" key="1">
    <source>
        <dbReference type="EMBL" id="JAH69128.1"/>
    </source>
</evidence>
<name>A0A0E9UVX7_ANGAN</name>
<sequence length="36" mass="4234">MLWIESSHLNRKHHCMCLAKQVTLETSPLISHRCMV</sequence>
<protein>
    <submittedName>
        <fullName evidence="1">Uncharacterized protein</fullName>
    </submittedName>
</protein>
<organism evidence="1">
    <name type="scientific">Anguilla anguilla</name>
    <name type="common">European freshwater eel</name>
    <name type="synonym">Muraena anguilla</name>
    <dbReference type="NCBI Taxonomy" id="7936"/>
    <lineage>
        <taxon>Eukaryota</taxon>
        <taxon>Metazoa</taxon>
        <taxon>Chordata</taxon>
        <taxon>Craniata</taxon>
        <taxon>Vertebrata</taxon>
        <taxon>Euteleostomi</taxon>
        <taxon>Actinopterygii</taxon>
        <taxon>Neopterygii</taxon>
        <taxon>Teleostei</taxon>
        <taxon>Anguilliformes</taxon>
        <taxon>Anguillidae</taxon>
        <taxon>Anguilla</taxon>
    </lineage>
</organism>
<proteinExistence type="predicted"/>
<dbReference type="AlphaFoldDB" id="A0A0E9UVX7"/>
<dbReference type="EMBL" id="GBXM01039449">
    <property type="protein sequence ID" value="JAH69128.1"/>
    <property type="molecule type" value="Transcribed_RNA"/>
</dbReference>
<accession>A0A0E9UVX7</accession>
<reference evidence="1" key="1">
    <citation type="submission" date="2014-11" db="EMBL/GenBank/DDBJ databases">
        <authorList>
            <person name="Amaro Gonzalez C."/>
        </authorList>
    </citation>
    <scope>NUCLEOTIDE SEQUENCE</scope>
</reference>
<reference evidence="1" key="2">
    <citation type="journal article" date="2015" name="Fish Shellfish Immunol.">
        <title>Early steps in the European eel (Anguilla anguilla)-Vibrio vulnificus interaction in the gills: Role of the RtxA13 toxin.</title>
        <authorList>
            <person name="Callol A."/>
            <person name="Pajuelo D."/>
            <person name="Ebbesson L."/>
            <person name="Teles M."/>
            <person name="MacKenzie S."/>
            <person name="Amaro C."/>
        </authorList>
    </citation>
    <scope>NUCLEOTIDE SEQUENCE</scope>
</reference>